<reference evidence="13" key="1">
    <citation type="journal article" date="2020" name="Nat. Commun.">
        <title>Genome assembly of wild tea tree DASZ reveals pedigree and selection history of tea varieties.</title>
        <authorList>
            <person name="Zhang W."/>
            <person name="Zhang Y."/>
            <person name="Qiu H."/>
            <person name="Guo Y."/>
            <person name="Wan H."/>
            <person name="Zhang X."/>
            <person name="Scossa F."/>
            <person name="Alseekh S."/>
            <person name="Zhang Q."/>
            <person name="Wang P."/>
            <person name="Xu L."/>
            <person name="Schmidt M.H."/>
            <person name="Jia X."/>
            <person name="Li D."/>
            <person name="Zhu A."/>
            <person name="Guo F."/>
            <person name="Chen W."/>
            <person name="Ni D."/>
            <person name="Usadel B."/>
            <person name="Fernie A.R."/>
            <person name="Wen W."/>
        </authorList>
    </citation>
    <scope>NUCLEOTIDE SEQUENCE [LARGE SCALE GENOMIC DNA]</scope>
    <source>
        <strain evidence="13">cv. G240</strain>
    </source>
</reference>
<accession>A0A7J7HM81</accession>
<dbReference type="Pfam" id="PF13912">
    <property type="entry name" value="zf-C2H2_6"/>
    <property type="match status" value="1"/>
</dbReference>
<evidence type="ECO:0000256" key="4">
    <source>
        <dbReference type="ARBA" id="ARBA00022801"/>
    </source>
</evidence>
<feature type="compositionally biased region" description="Basic and acidic residues" evidence="10">
    <location>
        <begin position="263"/>
        <end position="278"/>
    </location>
</feature>
<dbReference type="Proteomes" id="UP000593564">
    <property type="component" value="Unassembled WGS sequence"/>
</dbReference>
<keyword evidence="9" id="KW-0479">Metal-binding</keyword>
<dbReference type="GO" id="GO:0016787">
    <property type="term" value="F:hydrolase activity"/>
    <property type="evidence" value="ECO:0007669"/>
    <property type="project" value="UniProtKB-KW"/>
</dbReference>
<dbReference type="InterPro" id="IPR041232">
    <property type="entry name" value="NPL"/>
</dbReference>
<comment type="caution">
    <text evidence="12">The sequence shown here is derived from an EMBL/GenBank/DDBJ whole genome shotgun (WGS) entry which is preliminary data.</text>
</comment>
<keyword evidence="9" id="KW-0863">Zinc-finger</keyword>
<evidence type="ECO:0000256" key="7">
    <source>
        <dbReference type="ARBA" id="ARBA00023163"/>
    </source>
</evidence>
<evidence type="ECO:0000313" key="12">
    <source>
        <dbReference type="EMBL" id="KAF5953972.1"/>
    </source>
</evidence>
<evidence type="ECO:0000256" key="9">
    <source>
        <dbReference type="PROSITE-ProRule" id="PRU00042"/>
    </source>
</evidence>
<keyword evidence="8" id="KW-0539">Nucleus</keyword>
<keyword evidence="5" id="KW-0156">Chromatin regulator</keyword>
<evidence type="ECO:0000256" key="3">
    <source>
        <dbReference type="ARBA" id="ARBA00022491"/>
    </source>
</evidence>
<comment type="similarity">
    <text evidence="2">Belongs to the histone deacetylase HD2 family.</text>
</comment>
<dbReference type="GO" id="GO:0006325">
    <property type="term" value="P:chromatin organization"/>
    <property type="evidence" value="ECO:0007669"/>
    <property type="project" value="UniProtKB-KW"/>
</dbReference>
<dbReference type="SUPFAM" id="SSF57667">
    <property type="entry name" value="beta-beta-alpha zinc fingers"/>
    <property type="match status" value="1"/>
</dbReference>
<dbReference type="PROSITE" id="PS00028">
    <property type="entry name" value="ZINC_FINGER_C2H2_1"/>
    <property type="match status" value="1"/>
</dbReference>
<dbReference type="Gene3D" id="2.60.120.340">
    <property type="entry name" value="Nucleoplasmin core domain"/>
    <property type="match status" value="1"/>
</dbReference>
<keyword evidence="9" id="KW-0862">Zinc</keyword>
<feature type="compositionally biased region" description="Polar residues" evidence="10">
    <location>
        <begin position="320"/>
        <end position="332"/>
    </location>
</feature>
<evidence type="ECO:0000256" key="5">
    <source>
        <dbReference type="ARBA" id="ARBA00022853"/>
    </source>
</evidence>
<sequence>MDVWYAKHTIAAPSSTFFRNLSRPHHASSVFSLHSLALSSLTCKLYLASINGLLGGDPCPVEPGEGRILHLSQACLGEGKKDKRTESVYLYATIDGKKLVLGTLSPEKFPQQQFDLVFNKKFELSHNWKHGSVYFYGYRCDNPIDEYPLLLFFNGILFPSFFTEDELEDELPVIAADSGKSKSQAKHEKPPAAESANTAKPVAVGSKQKVKIVEPKKDVKTVEEIGSSDDDFETDSSEYASESDEDEDSDSENEGKTEDDDKDKETPKKVEPSKKRPAESATETPGPDKKAKSITPQITDTKKGNVHVATPHPSKKSGKTPANQPNQQTPKSAGSHPCKSCNRSFNSENALESHTKAKHSAGK</sequence>
<dbReference type="Pfam" id="PF17800">
    <property type="entry name" value="NPL"/>
    <property type="match status" value="1"/>
</dbReference>
<keyword evidence="7" id="KW-0804">Transcription</keyword>
<dbReference type="EMBL" id="JACBKZ010000003">
    <property type="protein sequence ID" value="KAF5953972.1"/>
    <property type="molecule type" value="Genomic_DNA"/>
</dbReference>
<evidence type="ECO:0000256" key="6">
    <source>
        <dbReference type="ARBA" id="ARBA00023015"/>
    </source>
</evidence>
<dbReference type="PROSITE" id="PS50157">
    <property type="entry name" value="ZINC_FINGER_C2H2_2"/>
    <property type="match status" value="1"/>
</dbReference>
<keyword evidence="13" id="KW-1185">Reference proteome</keyword>
<evidence type="ECO:0000256" key="2">
    <source>
        <dbReference type="ARBA" id="ARBA00006673"/>
    </source>
</evidence>
<proteinExistence type="inferred from homology"/>
<gene>
    <name evidence="12" type="ORF">HYC85_006828</name>
</gene>
<dbReference type="GO" id="GO:0008270">
    <property type="term" value="F:zinc ion binding"/>
    <property type="evidence" value="ECO:0007669"/>
    <property type="project" value="UniProtKB-KW"/>
</dbReference>
<dbReference type="GO" id="GO:0005730">
    <property type="term" value="C:nucleolus"/>
    <property type="evidence" value="ECO:0007669"/>
    <property type="project" value="UniProtKB-SubCell"/>
</dbReference>
<evidence type="ECO:0000256" key="1">
    <source>
        <dbReference type="ARBA" id="ARBA00004604"/>
    </source>
</evidence>
<reference evidence="12 13" key="2">
    <citation type="submission" date="2020-07" db="EMBL/GenBank/DDBJ databases">
        <title>Genome assembly of wild tea tree DASZ reveals pedigree and selection history of tea varieties.</title>
        <authorList>
            <person name="Zhang W."/>
        </authorList>
    </citation>
    <scope>NUCLEOTIDE SEQUENCE [LARGE SCALE GENOMIC DNA]</scope>
    <source>
        <strain evidence="13">cv. G240</strain>
        <tissue evidence="12">Leaf</tissue>
    </source>
</reference>
<feature type="region of interest" description="Disordered" evidence="10">
    <location>
        <begin position="178"/>
        <end position="363"/>
    </location>
</feature>
<organism evidence="12 13">
    <name type="scientific">Camellia sinensis</name>
    <name type="common">Tea plant</name>
    <name type="synonym">Thea sinensis</name>
    <dbReference type="NCBI Taxonomy" id="4442"/>
    <lineage>
        <taxon>Eukaryota</taxon>
        <taxon>Viridiplantae</taxon>
        <taxon>Streptophyta</taxon>
        <taxon>Embryophyta</taxon>
        <taxon>Tracheophyta</taxon>
        <taxon>Spermatophyta</taxon>
        <taxon>Magnoliopsida</taxon>
        <taxon>eudicotyledons</taxon>
        <taxon>Gunneridae</taxon>
        <taxon>Pentapetalae</taxon>
        <taxon>asterids</taxon>
        <taxon>Ericales</taxon>
        <taxon>Theaceae</taxon>
        <taxon>Camellia</taxon>
    </lineage>
</organism>
<dbReference type="FunFam" id="2.60.120.340:FF:000004">
    <property type="entry name" value="Histone deacetylase HDT1"/>
    <property type="match status" value="1"/>
</dbReference>
<dbReference type="AlphaFoldDB" id="A0A7J7HM81"/>
<feature type="compositionally biased region" description="Basic and acidic residues" evidence="10">
    <location>
        <begin position="211"/>
        <end position="223"/>
    </location>
</feature>
<dbReference type="Gene3D" id="3.30.160.60">
    <property type="entry name" value="Classic Zinc Finger"/>
    <property type="match status" value="1"/>
</dbReference>
<evidence type="ECO:0000256" key="10">
    <source>
        <dbReference type="SAM" id="MobiDB-lite"/>
    </source>
</evidence>
<keyword evidence="6" id="KW-0805">Transcription regulation</keyword>
<feature type="compositionally biased region" description="Polar residues" evidence="10">
    <location>
        <begin position="341"/>
        <end position="352"/>
    </location>
</feature>
<feature type="compositionally biased region" description="Acidic residues" evidence="10">
    <location>
        <begin position="226"/>
        <end position="262"/>
    </location>
</feature>
<dbReference type="InterPro" id="IPR036236">
    <property type="entry name" value="Znf_C2H2_sf"/>
</dbReference>
<dbReference type="InterPro" id="IPR013087">
    <property type="entry name" value="Znf_C2H2_type"/>
</dbReference>
<evidence type="ECO:0000259" key="11">
    <source>
        <dbReference type="PROSITE" id="PS50157"/>
    </source>
</evidence>
<evidence type="ECO:0000313" key="13">
    <source>
        <dbReference type="Proteomes" id="UP000593564"/>
    </source>
</evidence>
<name>A0A7J7HM81_CAMSI</name>
<feature type="domain" description="C2H2-type" evidence="11">
    <location>
        <begin position="336"/>
        <end position="363"/>
    </location>
</feature>
<protein>
    <recommendedName>
        <fullName evidence="11">C2H2-type domain-containing protein</fullName>
    </recommendedName>
</protein>
<comment type="subcellular location">
    <subcellularLocation>
        <location evidence="1">Nucleus</location>
        <location evidence="1">Nucleolus</location>
    </subcellularLocation>
</comment>
<evidence type="ECO:0000256" key="8">
    <source>
        <dbReference type="ARBA" id="ARBA00023242"/>
    </source>
</evidence>
<keyword evidence="3" id="KW-0678">Repressor</keyword>
<keyword evidence="4" id="KW-0378">Hydrolase</keyword>